<keyword evidence="7" id="KW-0234">DNA repair</keyword>
<dbReference type="GO" id="GO:0003697">
    <property type="term" value="F:single-stranded DNA binding"/>
    <property type="evidence" value="ECO:0007669"/>
    <property type="project" value="TreeGrafter"/>
</dbReference>
<evidence type="ECO:0000313" key="12">
    <source>
        <dbReference type="EMBL" id="KAJ7691949.1"/>
    </source>
</evidence>
<dbReference type="GO" id="GO:0005634">
    <property type="term" value="C:nucleus"/>
    <property type="evidence" value="ECO:0007669"/>
    <property type="project" value="UniProtKB-SubCell"/>
</dbReference>
<dbReference type="SUPFAM" id="SSF56024">
    <property type="entry name" value="Phospholipase D/nuclease"/>
    <property type="match status" value="2"/>
</dbReference>
<comment type="similarity">
    <text evidence="2">Belongs to the tyrosyl-DNA phosphodiesterase family.</text>
</comment>
<dbReference type="CDD" id="cd09122">
    <property type="entry name" value="PLDc_Tdp1_1"/>
    <property type="match status" value="1"/>
</dbReference>
<gene>
    <name evidence="12" type="ORF">B0H17DRAFT_934606</name>
</gene>
<dbReference type="PANTHER" id="PTHR12415">
    <property type="entry name" value="TYROSYL-DNA PHOSPHODIESTERASE 1"/>
    <property type="match status" value="1"/>
</dbReference>
<dbReference type="EMBL" id="JARKIE010000055">
    <property type="protein sequence ID" value="KAJ7691949.1"/>
    <property type="molecule type" value="Genomic_DNA"/>
</dbReference>
<evidence type="ECO:0000256" key="4">
    <source>
        <dbReference type="ARBA" id="ARBA00022763"/>
    </source>
</evidence>
<evidence type="ECO:0000256" key="1">
    <source>
        <dbReference type="ARBA" id="ARBA00004123"/>
    </source>
</evidence>
<evidence type="ECO:0000256" key="3">
    <source>
        <dbReference type="ARBA" id="ARBA00022722"/>
    </source>
</evidence>
<protein>
    <submittedName>
        <fullName evidence="12">Tyrosyl-DNA phosphodiesterase-domain-containing protein</fullName>
    </submittedName>
</protein>
<comment type="subcellular location">
    <subcellularLocation>
        <location evidence="1">Nucleus</location>
    </subcellularLocation>
</comment>
<dbReference type="Gene3D" id="3.30.870.10">
    <property type="entry name" value="Endonuclease Chain A"/>
    <property type="match status" value="2"/>
</dbReference>
<feature type="active site" description="Proton donor/acceptor" evidence="9">
    <location>
        <position position="451"/>
    </location>
</feature>
<reference evidence="12" key="1">
    <citation type="submission" date="2023-03" db="EMBL/GenBank/DDBJ databases">
        <title>Massive genome expansion in bonnet fungi (Mycena s.s.) driven by repeated elements and novel gene families across ecological guilds.</title>
        <authorList>
            <consortium name="Lawrence Berkeley National Laboratory"/>
            <person name="Harder C.B."/>
            <person name="Miyauchi S."/>
            <person name="Viragh M."/>
            <person name="Kuo A."/>
            <person name="Thoen E."/>
            <person name="Andreopoulos B."/>
            <person name="Lu D."/>
            <person name="Skrede I."/>
            <person name="Drula E."/>
            <person name="Henrissat B."/>
            <person name="Morin E."/>
            <person name="Kohler A."/>
            <person name="Barry K."/>
            <person name="LaButti K."/>
            <person name="Morin E."/>
            <person name="Salamov A."/>
            <person name="Lipzen A."/>
            <person name="Mereny Z."/>
            <person name="Hegedus B."/>
            <person name="Baldrian P."/>
            <person name="Stursova M."/>
            <person name="Weitz H."/>
            <person name="Taylor A."/>
            <person name="Grigoriev I.V."/>
            <person name="Nagy L.G."/>
            <person name="Martin F."/>
            <person name="Kauserud H."/>
        </authorList>
    </citation>
    <scope>NUCLEOTIDE SEQUENCE</scope>
    <source>
        <strain evidence="12">CBHHK067</strain>
    </source>
</reference>
<evidence type="ECO:0000256" key="11">
    <source>
        <dbReference type="SAM" id="MobiDB-lite"/>
    </source>
</evidence>
<proteinExistence type="inferred from homology"/>
<name>A0AAD7DID9_MYCRO</name>
<dbReference type="GO" id="GO:0004527">
    <property type="term" value="F:exonuclease activity"/>
    <property type="evidence" value="ECO:0007669"/>
    <property type="project" value="UniProtKB-KW"/>
</dbReference>
<dbReference type="CDD" id="cd09123">
    <property type="entry name" value="PLDc_Tdp1_2"/>
    <property type="match status" value="1"/>
</dbReference>
<evidence type="ECO:0000256" key="8">
    <source>
        <dbReference type="ARBA" id="ARBA00023242"/>
    </source>
</evidence>
<feature type="binding site" evidence="10">
    <location>
        <position position="195"/>
    </location>
    <ligand>
        <name>substrate</name>
    </ligand>
</feature>
<evidence type="ECO:0000256" key="7">
    <source>
        <dbReference type="ARBA" id="ARBA00023204"/>
    </source>
</evidence>
<evidence type="ECO:0000256" key="5">
    <source>
        <dbReference type="ARBA" id="ARBA00022801"/>
    </source>
</evidence>
<dbReference type="Proteomes" id="UP001221757">
    <property type="component" value="Unassembled WGS sequence"/>
</dbReference>
<sequence>MKREPLDTSADTDSASVSTTSKSADGSSVSVPKDNERKVQSGLLNSLPDRAQLEADRLARRKRTLEDEEKSGDSKRRRTAAVASTPPTPLISRMFYDGAFFPTATSHAYSREDGRQAIGFQDILGPASTPDLKLAIVSSYGCSPEWLQSYFHPAVPVILVAGSGAEESGPSMRNLSDNWVQTCPKLGSGGCMHMKYMVLFYESGRLRVVISTANLIPIDWKDLENAVFVQDVYRSSSSNVIGNKLTAESKQSTSESKVEESFAKILESVLKATNVAPALEHYKKTKSDLPINSIDDLSKLWDWSSVTAELIPSIAGKSEGWGRIMKNGHPRLMRALKTLGLATTDTQNLVVECQGSSIGMYTTQWFNQFYLSASGHASALKAHMDISEGRRKKLAYPPGVKVVFPTLATVKSTEQHGARSLFCTRKKWDGTTFPRAAFHDSESRAGRVLMHTKVIVHFLANMIIGSFTPNEDAEEEEQQSSDAAGWMYVGSHNFTSPAWGNLSGSAAAPVLNVNNFELGVVVPLKTEKELDNASAWKRPPRKYAAKDLPWVREMFSFYSGIPELSGMQIMDEN</sequence>
<accession>A0AAD7DID9</accession>
<keyword evidence="4" id="KW-0227">DNA damage</keyword>
<dbReference type="AlphaFoldDB" id="A0AAD7DID9"/>
<keyword evidence="8" id="KW-0539">Nucleus</keyword>
<evidence type="ECO:0000256" key="2">
    <source>
        <dbReference type="ARBA" id="ARBA00010205"/>
    </source>
</evidence>
<dbReference type="GO" id="GO:0017005">
    <property type="term" value="F:3'-tyrosyl-DNA phosphodiesterase activity"/>
    <property type="evidence" value="ECO:0007669"/>
    <property type="project" value="TreeGrafter"/>
</dbReference>
<dbReference type="GO" id="GO:0006281">
    <property type="term" value="P:DNA repair"/>
    <property type="evidence" value="ECO:0007669"/>
    <property type="project" value="UniProtKB-KW"/>
</dbReference>
<feature type="region of interest" description="Disordered" evidence="11">
    <location>
        <begin position="1"/>
        <end position="84"/>
    </location>
</feature>
<dbReference type="InterPro" id="IPR010347">
    <property type="entry name" value="Tdp1"/>
</dbReference>
<evidence type="ECO:0000256" key="10">
    <source>
        <dbReference type="PIRSR" id="PIRSR610347-2"/>
    </source>
</evidence>
<feature type="compositionally biased region" description="Low complexity" evidence="11">
    <location>
        <begin position="7"/>
        <end position="25"/>
    </location>
</feature>
<evidence type="ECO:0000256" key="9">
    <source>
        <dbReference type="PIRSR" id="PIRSR610347-1"/>
    </source>
</evidence>
<evidence type="ECO:0000313" key="13">
    <source>
        <dbReference type="Proteomes" id="UP001221757"/>
    </source>
</evidence>
<keyword evidence="3" id="KW-0540">Nuclease</keyword>
<keyword evidence="6" id="KW-0269">Exonuclease</keyword>
<keyword evidence="13" id="KW-1185">Reference proteome</keyword>
<comment type="caution">
    <text evidence="12">The sequence shown here is derived from an EMBL/GenBank/DDBJ whole genome shotgun (WGS) entry which is preliminary data.</text>
</comment>
<evidence type="ECO:0000256" key="6">
    <source>
        <dbReference type="ARBA" id="ARBA00022839"/>
    </source>
</evidence>
<dbReference type="Pfam" id="PF06087">
    <property type="entry name" value="Tyr-DNA_phospho"/>
    <property type="match status" value="1"/>
</dbReference>
<feature type="binding site" evidence="10">
    <location>
        <position position="453"/>
    </location>
    <ligand>
        <name>substrate</name>
    </ligand>
</feature>
<keyword evidence="5" id="KW-0378">Hydrolase</keyword>
<dbReference type="GO" id="GO:0003690">
    <property type="term" value="F:double-stranded DNA binding"/>
    <property type="evidence" value="ECO:0007669"/>
    <property type="project" value="TreeGrafter"/>
</dbReference>
<dbReference type="PANTHER" id="PTHR12415:SF0">
    <property type="entry name" value="TYROSYL-DNA PHOSPHODIESTERASE 1"/>
    <property type="match status" value="1"/>
</dbReference>
<organism evidence="12 13">
    <name type="scientific">Mycena rosella</name>
    <name type="common">Pink bonnet</name>
    <name type="synonym">Agaricus rosellus</name>
    <dbReference type="NCBI Taxonomy" id="1033263"/>
    <lineage>
        <taxon>Eukaryota</taxon>
        <taxon>Fungi</taxon>
        <taxon>Dikarya</taxon>
        <taxon>Basidiomycota</taxon>
        <taxon>Agaricomycotina</taxon>
        <taxon>Agaricomycetes</taxon>
        <taxon>Agaricomycetidae</taxon>
        <taxon>Agaricales</taxon>
        <taxon>Marasmiineae</taxon>
        <taxon>Mycenaceae</taxon>
        <taxon>Mycena</taxon>
    </lineage>
</organism>
<feature type="active site" description="Nucleophile" evidence="9">
    <location>
        <position position="193"/>
    </location>
</feature>